<feature type="region of interest" description="Disordered" evidence="1">
    <location>
        <begin position="36"/>
        <end position="66"/>
    </location>
</feature>
<feature type="compositionally biased region" description="Low complexity" evidence="1">
    <location>
        <begin position="249"/>
        <end position="261"/>
    </location>
</feature>
<feature type="compositionally biased region" description="Polar residues" evidence="1">
    <location>
        <begin position="328"/>
        <end position="339"/>
    </location>
</feature>
<feature type="region of interest" description="Disordered" evidence="1">
    <location>
        <begin position="89"/>
        <end position="108"/>
    </location>
</feature>
<feature type="compositionally biased region" description="Polar residues" evidence="1">
    <location>
        <begin position="293"/>
        <end position="302"/>
    </location>
</feature>
<feature type="compositionally biased region" description="Basic residues" evidence="1">
    <location>
        <begin position="225"/>
        <end position="246"/>
    </location>
</feature>
<gene>
    <name evidence="2" type="ORF">ACHAWO_003823</name>
</gene>
<feature type="compositionally biased region" description="Basic residues" evidence="1">
    <location>
        <begin position="262"/>
        <end position="279"/>
    </location>
</feature>
<comment type="caution">
    <text evidence="2">The sequence shown here is derived from an EMBL/GenBank/DDBJ whole genome shotgun (WGS) entry which is preliminary data.</text>
</comment>
<feature type="compositionally biased region" description="Basic and acidic residues" evidence="1">
    <location>
        <begin position="211"/>
        <end position="224"/>
    </location>
</feature>
<feature type="region of interest" description="Disordered" evidence="1">
    <location>
        <begin position="180"/>
        <end position="309"/>
    </location>
</feature>
<reference evidence="2 3" key="1">
    <citation type="submission" date="2024-10" db="EMBL/GenBank/DDBJ databases">
        <title>Updated reference genomes for cyclostephanoid diatoms.</title>
        <authorList>
            <person name="Roberts W.R."/>
            <person name="Alverson A.J."/>
        </authorList>
    </citation>
    <scope>NUCLEOTIDE SEQUENCE [LARGE SCALE GENOMIC DNA]</scope>
    <source>
        <strain evidence="2 3">AJA010-31</strain>
    </source>
</reference>
<feature type="compositionally biased region" description="Polar residues" evidence="1">
    <location>
        <begin position="56"/>
        <end position="66"/>
    </location>
</feature>
<evidence type="ECO:0000256" key="1">
    <source>
        <dbReference type="SAM" id="MobiDB-lite"/>
    </source>
</evidence>
<feature type="region of interest" description="Disordered" evidence="1">
    <location>
        <begin position="327"/>
        <end position="363"/>
    </location>
</feature>
<feature type="compositionally biased region" description="Basic and acidic residues" evidence="1">
    <location>
        <begin position="36"/>
        <end position="47"/>
    </location>
</feature>
<feature type="compositionally biased region" description="Polar residues" evidence="1">
    <location>
        <begin position="196"/>
        <end position="210"/>
    </location>
</feature>
<sequence length="363" mass="41357">MSGRLIITTKKTYCPWSQHNVERVLRDERLERERIEKEAKAEKDAAAAKRRGLHTDPNSNCDESQSAVQRHINLFPEAEEAELRLALGTTTSAPKKENGILPLPLGGEEASNRKMGRVPFYMQSRDAVDSAPNNNYVDRVLGRKVEGDAITGQIMRNQAVGRERSRKLKNDPMMRFYQSGECRDSEEGATSEVRAASQSTDEVVGGQSNHLEIDAHRDSDGHRESSKKRRHKSSKKGKKRKEKKHHDSSSAASDSSRSSISYRRHSKKERKRKHDRRHRDGQSSSHKSAKSYYGSTESQQYNPVAAGDETRDILRKKRLEREALENARAQSILGQSNSDNNHRLFGDRDRGYHDQWNPMLSRK</sequence>
<evidence type="ECO:0000313" key="2">
    <source>
        <dbReference type="EMBL" id="KAL3803024.1"/>
    </source>
</evidence>
<feature type="compositionally biased region" description="Basic and acidic residues" evidence="1">
    <location>
        <begin position="340"/>
        <end position="353"/>
    </location>
</feature>
<protein>
    <recommendedName>
        <fullName evidence="4">CBF1-interacting co-repressor CIR N-terminal domain-containing protein</fullName>
    </recommendedName>
</protein>
<organism evidence="2 3">
    <name type="scientific">Cyclotella atomus</name>
    <dbReference type="NCBI Taxonomy" id="382360"/>
    <lineage>
        <taxon>Eukaryota</taxon>
        <taxon>Sar</taxon>
        <taxon>Stramenopiles</taxon>
        <taxon>Ochrophyta</taxon>
        <taxon>Bacillariophyta</taxon>
        <taxon>Coscinodiscophyceae</taxon>
        <taxon>Thalassiosirophycidae</taxon>
        <taxon>Stephanodiscales</taxon>
        <taxon>Stephanodiscaceae</taxon>
        <taxon>Cyclotella</taxon>
    </lineage>
</organism>
<name>A0ABD3QSS0_9STRA</name>
<accession>A0ABD3QSS0</accession>
<evidence type="ECO:0000313" key="3">
    <source>
        <dbReference type="Proteomes" id="UP001530400"/>
    </source>
</evidence>
<dbReference type="AlphaFoldDB" id="A0ABD3QSS0"/>
<evidence type="ECO:0008006" key="4">
    <source>
        <dbReference type="Google" id="ProtNLM"/>
    </source>
</evidence>
<proteinExistence type="predicted"/>
<dbReference type="EMBL" id="JALLPJ020000081">
    <property type="protein sequence ID" value="KAL3803024.1"/>
    <property type="molecule type" value="Genomic_DNA"/>
</dbReference>
<dbReference type="Proteomes" id="UP001530400">
    <property type="component" value="Unassembled WGS sequence"/>
</dbReference>
<keyword evidence="3" id="KW-1185">Reference proteome</keyword>